<dbReference type="NCBIfam" id="NF008113">
    <property type="entry name" value="PRK10860.1"/>
    <property type="match status" value="1"/>
</dbReference>
<keyword evidence="5 8" id="KW-0378">Hydrolase</keyword>
<dbReference type="Proteomes" id="UP000011863">
    <property type="component" value="Chromosome"/>
</dbReference>
<dbReference type="InterPro" id="IPR016193">
    <property type="entry name" value="Cytidine_deaminase-like"/>
</dbReference>
<evidence type="ECO:0000256" key="2">
    <source>
        <dbReference type="ARBA" id="ARBA00011738"/>
    </source>
</evidence>
<feature type="domain" description="CMP/dCMP-type deaminase" evidence="9">
    <location>
        <begin position="18"/>
        <end position="127"/>
    </location>
</feature>
<feature type="binding site" evidence="8">
    <location>
        <position position="69"/>
    </location>
    <ligand>
        <name>Zn(2+)</name>
        <dbReference type="ChEBI" id="CHEBI:29105"/>
        <note>catalytic</note>
    </ligand>
</feature>
<organism evidence="10 11">
    <name type="scientific">Ilumatobacter coccineus (strain NBRC 103263 / KCTC 29153 / YM16-304)</name>
    <dbReference type="NCBI Taxonomy" id="1313172"/>
    <lineage>
        <taxon>Bacteria</taxon>
        <taxon>Bacillati</taxon>
        <taxon>Actinomycetota</taxon>
        <taxon>Acidimicrobiia</taxon>
        <taxon>Acidimicrobiales</taxon>
        <taxon>Ilumatobacteraceae</taxon>
        <taxon>Ilumatobacter</taxon>
    </lineage>
</organism>
<evidence type="ECO:0000256" key="7">
    <source>
        <dbReference type="ARBA" id="ARBA00048045"/>
    </source>
</evidence>
<evidence type="ECO:0000256" key="3">
    <source>
        <dbReference type="ARBA" id="ARBA00022694"/>
    </source>
</evidence>
<evidence type="ECO:0000256" key="4">
    <source>
        <dbReference type="ARBA" id="ARBA00022723"/>
    </source>
</evidence>
<dbReference type="KEGG" id="aym:YM304_02670"/>
<evidence type="ECO:0000256" key="8">
    <source>
        <dbReference type="HAMAP-Rule" id="MF_00972"/>
    </source>
</evidence>
<dbReference type="FunFam" id="3.40.140.10:FF:000005">
    <property type="entry name" value="tRNA-specific adenosine deaminase"/>
    <property type="match status" value="1"/>
</dbReference>
<comment type="catalytic activity">
    <reaction evidence="7 8">
        <text>adenosine(34) in tRNA + H2O + H(+) = inosine(34) in tRNA + NH4(+)</text>
        <dbReference type="Rhea" id="RHEA:43168"/>
        <dbReference type="Rhea" id="RHEA-COMP:10373"/>
        <dbReference type="Rhea" id="RHEA-COMP:10374"/>
        <dbReference type="ChEBI" id="CHEBI:15377"/>
        <dbReference type="ChEBI" id="CHEBI:15378"/>
        <dbReference type="ChEBI" id="CHEBI:28938"/>
        <dbReference type="ChEBI" id="CHEBI:74411"/>
        <dbReference type="ChEBI" id="CHEBI:82852"/>
        <dbReference type="EC" id="3.5.4.33"/>
    </reaction>
</comment>
<keyword evidence="11" id="KW-1185">Reference proteome</keyword>
<evidence type="ECO:0000256" key="6">
    <source>
        <dbReference type="ARBA" id="ARBA00022833"/>
    </source>
</evidence>
<gene>
    <name evidence="8" type="primary">tadA</name>
    <name evidence="10" type="ORF">YM304_02670</name>
</gene>
<dbReference type="EC" id="3.5.4.33" evidence="8"/>
<reference evidence="10 11" key="1">
    <citation type="journal article" date="2013" name="Int. J. Syst. Evol. Microbiol.">
        <title>Ilumatobacter nonamiense sp. nov. and Ilumatobacter coccineum sp. nov., isolated from seashore sand.</title>
        <authorList>
            <person name="Matsumoto A."/>
            <person name="Kasai H."/>
            <person name="Matsuo Y."/>
            <person name="Shizuri Y."/>
            <person name="Ichikawa N."/>
            <person name="Fujita N."/>
            <person name="Omura S."/>
            <person name="Takahashi Y."/>
        </authorList>
    </citation>
    <scope>NUCLEOTIDE SEQUENCE [LARGE SCALE GENOMIC DNA]</scope>
    <source>
        <strain evidence="11">NBRC 103263 / KCTC 29153 / YM16-304</strain>
    </source>
</reference>
<feature type="binding site" evidence="8">
    <location>
        <position position="102"/>
    </location>
    <ligand>
        <name>Zn(2+)</name>
        <dbReference type="ChEBI" id="CHEBI:29105"/>
        <note>catalytic</note>
    </ligand>
</feature>
<evidence type="ECO:0000313" key="10">
    <source>
        <dbReference type="EMBL" id="BAN00581.1"/>
    </source>
</evidence>
<dbReference type="GO" id="GO:0052717">
    <property type="term" value="F:tRNA-specific adenosine-34 deaminase activity"/>
    <property type="evidence" value="ECO:0007669"/>
    <property type="project" value="UniProtKB-UniRule"/>
</dbReference>
<dbReference type="InterPro" id="IPR058535">
    <property type="entry name" value="MafB19-deam"/>
</dbReference>
<evidence type="ECO:0000256" key="1">
    <source>
        <dbReference type="ARBA" id="ARBA00010669"/>
    </source>
</evidence>
<evidence type="ECO:0000313" key="11">
    <source>
        <dbReference type="Proteomes" id="UP000011863"/>
    </source>
</evidence>
<accession>A0A6C7E0U3</accession>
<protein>
    <recommendedName>
        <fullName evidence="8">tRNA-specific adenosine deaminase</fullName>
        <ecNumber evidence="8">3.5.4.33</ecNumber>
    </recommendedName>
</protein>
<comment type="similarity">
    <text evidence="1">Belongs to the cytidine and deoxycytidylate deaminase family. ADAT2 subfamily.</text>
</comment>
<keyword evidence="3 8" id="KW-0819">tRNA processing</keyword>
<dbReference type="Pfam" id="PF14437">
    <property type="entry name" value="MafB19-deam"/>
    <property type="match status" value="1"/>
</dbReference>
<dbReference type="InterPro" id="IPR016192">
    <property type="entry name" value="APOBEC/CMP_deaminase_Zn-bd"/>
</dbReference>
<dbReference type="SUPFAM" id="SSF53927">
    <property type="entry name" value="Cytidine deaminase-like"/>
    <property type="match status" value="1"/>
</dbReference>
<dbReference type="PANTHER" id="PTHR11079">
    <property type="entry name" value="CYTOSINE DEAMINASE FAMILY MEMBER"/>
    <property type="match status" value="1"/>
</dbReference>
<dbReference type="Gene3D" id="3.40.140.10">
    <property type="entry name" value="Cytidine Deaminase, domain 2"/>
    <property type="match status" value="1"/>
</dbReference>
<name>A0A6C7E0U3_ILUCY</name>
<dbReference type="InterPro" id="IPR002125">
    <property type="entry name" value="CMP_dCMP_dom"/>
</dbReference>
<comment type="cofactor">
    <cofactor evidence="8">
        <name>Zn(2+)</name>
        <dbReference type="ChEBI" id="CHEBI:29105"/>
    </cofactor>
    <text evidence="8">Binds 1 zinc ion per subunit.</text>
</comment>
<dbReference type="InterPro" id="IPR028883">
    <property type="entry name" value="tRNA_aden_deaminase"/>
</dbReference>
<dbReference type="PANTHER" id="PTHR11079:SF202">
    <property type="entry name" value="TRNA-SPECIFIC ADENOSINE DEAMINASE"/>
    <property type="match status" value="1"/>
</dbReference>
<dbReference type="GO" id="GO:0008270">
    <property type="term" value="F:zinc ion binding"/>
    <property type="evidence" value="ECO:0007669"/>
    <property type="project" value="UniProtKB-UniRule"/>
</dbReference>
<dbReference type="PROSITE" id="PS51747">
    <property type="entry name" value="CYT_DCMP_DEAMINASES_2"/>
    <property type="match status" value="1"/>
</dbReference>
<dbReference type="AlphaFoldDB" id="A0A6C7E0U3"/>
<proteinExistence type="inferred from homology"/>
<keyword evidence="4 8" id="KW-0479">Metal-binding</keyword>
<dbReference type="EMBL" id="AP012057">
    <property type="protein sequence ID" value="BAN00581.1"/>
    <property type="molecule type" value="Genomic_DNA"/>
</dbReference>
<feature type="active site" description="Proton donor" evidence="8">
    <location>
        <position position="71"/>
    </location>
</feature>
<evidence type="ECO:0000256" key="5">
    <source>
        <dbReference type="ARBA" id="ARBA00022801"/>
    </source>
</evidence>
<feature type="binding site" evidence="8">
    <location>
        <position position="99"/>
    </location>
    <ligand>
        <name>Zn(2+)</name>
        <dbReference type="ChEBI" id="CHEBI:29105"/>
        <note>catalytic</note>
    </ligand>
</feature>
<dbReference type="GO" id="GO:0002100">
    <property type="term" value="P:tRNA wobble adenosine to inosine editing"/>
    <property type="evidence" value="ECO:0007669"/>
    <property type="project" value="UniProtKB-UniRule"/>
</dbReference>
<sequence>MEPDTDDLDTGSPNAASSLTIELMTVALDEARAAVDHDDVPVGAVIVHDGVVIARRHNERELTGDPVAHAEVLALRDAAAVLGQWRLDDCTMYVTLEPCVMCAGAMVNARLGRVVFGATDPKAGGVVSHFGVLGGAPLNHAVAVESGALADQCGQILRDFFRAKRR</sequence>
<comment type="subunit">
    <text evidence="2 8">Homodimer.</text>
</comment>
<dbReference type="PROSITE" id="PS00903">
    <property type="entry name" value="CYT_DCMP_DEAMINASES_1"/>
    <property type="match status" value="1"/>
</dbReference>
<comment type="function">
    <text evidence="8">Catalyzes the deamination of adenosine to inosine at the wobble position 34 of tRNA(Arg2).</text>
</comment>
<dbReference type="CDD" id="cd01285">
    <property type="entry name" value="nucleoside_deaminase"/>
    <property type="match status" value="1"/>
</dbReference>
<keyword evidence="6 8" id="KW-0862">Zinc</keyword>
<evidence type="ECO:0000259" key="9">
    <source>
        <dbReference type="PROSITE" id="PS51747"/>
    </source>
</evidence>
<dbReference type="HAMAP" id="MF_00972">
    <property type="entry name" value="tRNA_aden_deaminase"/>
    <property type="match status" value="1"/>
</dbReference>
<dbReference type="RefSeq" id="WP_015439829.1">
    <property type="nucleotide sequence ID" value="NC_020520.1"/>
</dbReference>
<dbReference type="OrthoDB" id="9802676at2"/>